<accession>A0A6J7EG73</accession>
<dbReference type="SUPFAM" id="SSF54637">
    <property type="entry name" value="Thioesterase/thiol ester dehydrase-isomerase"/>
    <property type="match status" value="1"/>
</dbReference>
<name>A0A6J7EG73_9ZZZZ</name>
<dbReference type="InterPro" id="IPR002539">
    <property type="entry name" value="MaoC-like_dom"/>
</dbReference>
<dbReference type="InterPro" id="IPR052342">
    <property type="entry name" value="MCH/BMMD"/>
</dbReference>
<evidence type="ECO:0000313" key="2">
    <source>
        <dbReference type="EMBL" id="CAB4882322.1"/>
    </source>
</evidence>
<organism evidence="2">
    <name type="scientific">freshwater metagenome</name>
    <dbReference type="NCBI Taxonomy" id="449393"/>
    <lineage>
        <taxon>unclassified sequences</taxon>
        <taxon>metagenomes</taxon>
        <taxon>ecological metagenomes</taxon>
    </lineage>
</organism>
<dbReference type="AlphaFoldDB" id="A0A6J7EG73"/>
<dbReference type="Pfam" id="PF01575">
    <property type="entry name" value="MaoC_dehydratas"/>
    <property type="match status" value="1"/>
</dbReference>
<dbReference type="Gene3D" id="3.10.129.10">
    <property type="entry name" value="Hotdog Thioesterase"/>
    <property type="match status" value="1"/>
</dbReference>
<feature type="domain" description="MaoC-like" evidence="1">
    <location>
        <begin position="15"/>
        <end position="114"/>
    </location>
</feature>
<protein>
    <submittedName>
        <fullName evidence="2">Unannotated protein</fullName>
    </submittedName>
</protein>
<proteinExistence type="predicted"/>
<dbReference type="PANTHER" id="PTHR43664">
    <property type="entry name" value="MONOAMINE OXIDASE-RELATED"/>
    <property type="match status" value="1"/>
</dbReference>
<dbReference type="EMBL" id="CAFBLQ010000203">
    <property type="protein sequence ID" value="CAB4882322.1"/>
    <property type="molecule type" value="Genomic_DNA"/>
</dbReference>
<gene>
    <name evidence="2" type="ORF">UFOPK3423_01470</name>
</gene>
<dbReference type="InterPro" id="IPR029069">
    <property type="entry name" value="HotDog_dom_sf"/>
</dbReference>
<sequence>MTWSLPFEELAQGAAFTTRARTVTEADVASFAALTWDAHPQHTDAEWSAQSPFGERIAHGMLVLSFAVGLIPFDPERVMALRRIRDVVFRRPVALGDTIHVEGSIDGLRPATDEAGIVTIAVDVLRQDGQRACAAKVDVLWRAGALPTATQAEEAS</sequence>
<dbReference type="PANTHER" id="PTHR43664:SF1">
    <property type="entry name" value="BETA-METHYLMALYL-COA DEHYDRATASE"/>
    <property type="match status" value="1"/>
</dbReference>
<evidence type="ECO:0000259" key="1">
    <source>
        <dbReference type="Pfam" id="PF01575"/>
    </source>
</evidence>
<reference evidence="2" key="1">
    <citation type="submission" date="2020-05" db="EMBL/GenBank/DDBJ databases">
        <authorList>
            <person name="Chiriac C."/>
            <person name="Salcher M."/>
            <person name="Ghai R."/>
            <person name="Kavagutti S V."/>
        </authorList>
    </citation>
    <scope>NUCLEOTIDE SEQUENCE</scope>
</reference>